<evidence type="ECO:0000256" key="1">
    <source>
        <dbReference type="ARBA" id="ARBA00004395"/>
    </source>
</evidence>
<reference evidence="9" key="1">
    <citation type="submission" date="2021-07" db="EMBL/GenBank/DDBJ databases">
        <authorList>
            <person name="Branca A.L. A."/>
        </authorList>
    </citation>
    <scope>NUCLEOTIDE SEQUENCE</scope>
</reference>
<dbReference type="PANTHER" id="PTHR31658">
    <property type="entry name" value="CONSERVED OLIGOMERIC GOLGI COMPLEX SUBUNIT 1"/>
    <property type="match status" value="1"/>
</dbReference>
<evidence type="ECO:0000313" key="9">
    <source>
        <dbReference type="EMBL" id="CAG8087922.1"/>
    </source>
</evidence>
<feature type="compositionally biased region" description="Basic and acidic residues" evidence="8">
    <location>
        <begin position="693"/>
        <end position="704"/>
    </location>
</feature>
<dbReference type="GO" id="GO:0017119">
    <property type="term" value="C:Golgi transport complex"/>
    <property type="evidence" value="ECO:0007669"/>
    <property type="project" value="InterPro"/>
</dbReference>
<evidence type="ECO:0000313" key="10">
    <source>
        <dbReference type="Proteomes" id="UP001153618"/>
    </source>
</evidence>
<feature type="region of interest" description="Disordered" evidence="8">
    <location>
        <begin position="675"/>
        <end position="711"/>
    </location>
</feature>
<dbReference type="Proteomes" id="UP001153618">
    <property type="component" value="Unassembled WGS sequence"/>
</dbReference>
<organism evidence="9 10">
    <name type="scientific">Penicillium olsonii</name>
    <dbReference type="NCBI Taxonomy" id="99116"/>
    <lineage>
        <taxon>Eukaryota</taxon>
        <taxon>Fungi</taxon>
        <taxon>Dikarya</taxon>
        <taxon>Ascomycota</taxon>
        <taxon>Pezizomycotina</taxon>
        <taxon>Eurotiomycetes</taxon>
        <taxon>Eurotiomycetidae</taxon>
        <taxon>Eurotiales</taxon>
        <taxon>Aspergillaceae</taxon>
        <taxon>Penicillium</taxon>
    </lineage>
</organism>
<keyword evidence="7" id="KW-0472">Membrane</keyword>
<keyword evidence="10" id="KW-1185">Reference proteome</keyword>
<keyword evidence="4" id="KW-0813">Transport</keyword>
<evidence type="ECO:0000256" key="3">
    <source>
        <dbReference type="ARBA" id="ARBA00020978"/>
    </source>
</evidence>
<feature type="compositionally biased region" description="Basic and acidic residues" evidence="8">
    <location>
        <begin position="675"/>
        <end position="686"/>
    </location>
</feature>
<dbReference type="GO" id="GO:0015031">
    <property type="term" value="P:protein transport"/>
    <property type="evidence" value="ECO:0007669"/>
    <property type="project" value="UniProtKB-KW"/>
</dbReference>
<evidence type="ECO:0000256" key="2">
    <source>
        <dbReference type="ARBA" id="ARBA00006653"/>
    </source>
</evidence>
<dbReference type="InterPro" id="IPR033370">
    <property type="entry name" value="COG1"/>
</dbReference>
<evidence type="ECO:0000256" key="6">
    <source>
        <dbReference type="ARBA" id="ARBA00023034"/>
    </source>
</evidence>
<comment type="caution">
    <text evidence="9">The sequence shown here is derived from an EMBL/GenBank/DDBJ whole genome shotgun (WGS) entry which is preliminary data.</text>
</comment>
<gene>
    <name evidence="9" type="ORF">POLS_LOCUS4303</name>
</gene>
<name>A0A9W4MUA2_PENOL</name>
<evidence type="ECO:0000256" key="5">
    <source>
        <dbReference type="ARBA" id="ARBA00022927"/>
    </source>
</evidence>
<dbReference type="AlphaFoldDB" id="A0A9W4MUA2"/>
<comment type="similarity">
    <text evidence="2">Belongs to the COG1 family.</text>
</comment>
<protein>
    <recommendedName>
        <fullName evidence="3">Conserved oligomeric Golgi complex subunit 1</fullName>
    </recommendedName>
</protein>
<dbReference type="GO" id="GO:0000139">
    <property type="term" value="C:Golgi membrane"/>
    <property type="evidence" value="ECO:0007669"/>
    <property type="project" value="UniProtKB-SubCell"/>
</dbReference>
<evidence type="ECO:0000256" key="7">
    <source>
        <dbReference type="ARBA" id="ARBA00023136"/>
    </source>
</evidence>
<keyword evidence="6" id="KW-0333">Golgi apparatus</keyword>
<dbReference type="OrthoDB" id="46189at2759"/>
<dbReference type="Pfam" id="PF08700">
    <property type="entry name" value="VPS51_Exo84_N"/>
    <property type="match status" value="1"/>
</dbReference>
<accession>A0A9W4MUA2</accession>
<dbReference type="GO" id="GO:0006891">
    <property type="term" value="P:intra-Golgi vesicle-mediated transport"/>
    <property type="evidence" value="ECO:0007669"/>
    <property type="project" value="InterPro"/>
</dbReference>
<dbReference type="PANTHER" id="PTHR31658:SF0">
    <property type="entry name" value="CONSERVED OLIGOMERIC GOLGI COMPLEX SUBUNIT 1"/>
    <property type="match status" value="1"/>
</dbReference>
<evidence type="ECO:0000256" key="4">
    <source>
        <dbReference type="ARBA" id="ARBA00022448"/>
    </source>
</evidence>
<sequence length="814" mass="91140">MAPEAPDPQSLKSWHDAFQYPIPTVRRVEQELRRDISSNKEKLRAVVGTRYRDLVGTAETIVAMNRDIQDVETVLADVGRRCNPRLVERKHIHNRQMKSGDAEKDSGKHAFCAQLSLLHRCTTTINRLLRRRASLLLIAKILVVSRLLHKTLSQHDSPPPFLDDLRNQLASLRRTVLKRIDKRLSSSGAVEESAIESLAAYCLATSSSADDTIHHFHQVRLDVIVNQLDLSCTNIPKALQLFVRSLQISKVLRSRQFADVLSRLKARPLLEDPEIRSLEGLEVEILSRWVAPDVKNFTPWIKLSELSRTEGVDSIKQWSLQAFEKLSAGCEKSLTQGTDFSELLSLRTETIEVWLSSWGSTIIHGSVDVLEKLRTIFNGQLARILQLQAQGLCEVGAESSTIVSDWEKTEHHSVGSLWDVDLISAEYSNGAHAFKQTVTDRLLGRDSDVSVILSKYQAWLASIQEVDESIDSLRRMRWTDVLVGGEDDDEEIDVTPRLNSDDPQCLSDALHSAVRNSLKDLQTSFGSAFKSFNTVNKIEKATFLLRVIRLVRRDIPAKFVPEDLVLSNDIVPELQALLATEVIAKAGSLNIIPAPKSHPKTGKIKTVPGRSLWEGDPAIPVQPSTSSFKFLRGLTSTMDTCGPDLWDPSMVQALKQALNKHLAAAITSALDDLDRNDEKANSDDGKPSANGDASKKSKAEKPQAEIDPSDQVEGVRDWKIQILFDSLYMSEMLGERNQLADVVDRAEKSAASSADITTPIRKIAGEYWTRTELLFGLLADQSLCRHPRRTSGVPRWSTFQGSRRRRSLFYPRIR</sequence>
<evidence type="ECO:0000256" key="8">
    <source>
        <dbReference type="SAM" id="MobiDB-lite"/>
    </source>
</evidence>
<dbReference type="EMBL" id="CAJVOS010000021">
    <property type="protein sequence ID" value="CAG8087922.1"/>
    <property type="molecule type" value="Genomic_DNA"/>
</dbReference>
<keyword evidence="5" id="KW-0653">Protein transport</keyword>
<proteinExistence type="inferred from homology"/>
<comment type="subcellular location">
    <subcellularLocation>
        <location evidence="1">Golgi apparatus membrane</location>
        <topology evidence="1">Peripheral membrane protein</topology>
    </subcellularLocation>
</comment>